<name>A0A061DHX3_THECC</name>
<dbReference type="STRING" id="3641.A0A061DHX3"/>
<dbReference type="PANTHER" id="PTHR31471">
    <property type="entry name" value="OS02G0116800 PROTEIN"/>
    <property type="match status" value="1"/>
</dbReference>
<accession>A0A061DHX3</accession>
<dbReference type="PANTHER" id="PTHR31471:SF2">
    <property type="entry name" value="REMORIN FAMILY PROTEIN"/>
    <property type="match status" value="1"/>
</dbReference>
<dbReference type="AlphaFoldDB" id="A0A061DHX3"/>
<sequence length="439" mass="48140">MKKGSVSLSHLATFPSPGASDYRDNGVVVAQKGWSSERVPHPANSTGCSRRHISASSLTPFYSGRTLPSKWEDAERWICSPVLGYGVSKNANYQLQRRPKSKSGPIVPPGIAFYSNYSPSMQLLDGGGSGSVRNLMAGSPFSTGVLMADGVSVHYGGCRGSVAGGDGDGEQSCMVQNDSNVARSAIIPGWSDLVSESSLPSSQDEKLDEIKDAETMISRVVSRRDMATQMSPEGSSSHSSPRERSSFCHSPPPILPLPAMENSDHPSKLDIREVQIDKRATMTNWPKRHGSRRIKKGVPDFEDFYQNNTAGSALSLDVSEAATSISKLHREEAKINAWENLQRAKAEAAIRKLEMKLEKKRSASMDKILSKLRMAQMKAQEMRSSMPAKENEQIPKTSQKVQENADFKLLFLADGIFYTQKYLSGNIVRDSFKSPLPRH</sequence>
<feature type="domain" description="Remorin C-terminal" evidence="3">
    <location>
        <begin position="318"/>
        <end position="402"/>
    </location>
</feature>
<evidence type="ECO:0000313" key="4">
    <source>
        <dbReference type="EMBL" id="EOX91421.1"/>
    </source>
</evidence>
<dbReference type="EMBL" id="CM001879">
    <property type="protein sequence ID" value="EOX91421.1"/>
    <property type="molecule type" value="Genomic_DNA"/>
</dbReference>
<dbReference type="OMA" id="MYLPNYS"/>
<dbReference type="InterPro" id="IPR005516">
    <property type="entry name" value="Remorin_C"/>
</dbReference>
<reference evidence="4 5" key="1">
    <citation type="journal article" date="2013" name="Genome Biol.">
        <title>The genome sequence of the most widely cultivated cacao type and its use to identify candidate genes regulating pod color.</title>
        <authorList>
            <person name="Motamayor J.C."/>
            <person name="Mockaitis K."/>
            <person name="Schmutz J."/>
            <person name="Haiminen N."/>
            <person name="Iii D.L."/>
            <person name="Cornejo O."/>
            <person name="Findley S.D."/>
            <person name="Zheng P."/>
            <person name="Utro F."/>
            <person name="Royaert S."/>
            <person name="Saski C."/>
            <person name="Jenkins J."/>
            <person name="Podicheti R."/>
            <person name="Zhao M."/>
            <person name="Scheffler B.E."/>
            <person name="Stack J.C."/>
            <person name="Feltus F.A."/>
            <person name="Mustiga G.M."/>
            <person name="Amores F."/>
            <person name="Phillips W."/>
            <person name="Marelli J.P."/>
            <person name="May G.D."/>
            <person name="Shapiro H."/>
            <person name="Ma J."/>
            <person name="Bustamante C.D."/>
            <person name="Schnell R.J."/>
            <person name="Main D."/>
            <person name="Gilbert D."/>
            <person name="Parida L."/>
            <person name="Kuhn D.N."/>
        </authorList>
    </citation>
    <scope>NUCLEOTIDE SEQUENCE [LARGE SCALE GENOMIC DNA]</scope>
    <source>
        <strain evidence="5">cv. Matina 1-6</strain>
    </source>
</reference>
<protein>
    <submittedName>
        <fullName evidence="4">Remorin family protein, putative isoform 2</fullName>
    </submittedName>
</protein>
<proteinExistence type="inferred from homology"/>
<organism evidence="4 5">
    <name type="scientific">Theobroma cacao</name>
    <name type="common">Cacao</name>
    <name type="synonym">Cocoa</name>
    <dbReference type="NCBI Taxonomy" id="3641"/>
    <lineage>
        <taxon>Eukaryota</taxon>
        <taxon>Viridiplantae</taxon>
        <taxon>Streptophyta</taxon>
        <taxon>Embryophyta</taxon>
        <taxon>Tracheophyta</taxon>
        <taxon>Spermatophyta</taxon>
        <taxon>Magnoliopsida</taxon>
        <taxon>eudicotyledons</taxon>
        <taxon>Gunneridae</taxon>
        <taxon>Pentapetalae</taxon>
        <taxon>rosids</taxon>
        <taxon>malvids</taxon>
        <taxon>Malvales</taxon>
        <taxon>Malvaceae</taxon>
        <taxon>Byttnerioideae</taxon>
        <taxon>Theobroma</taxon>
    </lineage>
</organism>
<dbReference type="Proteomes" id="UP000026915">
    <property type="component" value="Chromosome 1"/>
</dbReference>
<evidence type="ECO:0000313" key="5">
    <source>
        <dbReference type="Proteomes" id="UP000026915"/>
    </source>
</evidence>
<dbReference type="Pfam" id="PF03763">
    <property type="entry name" value="Remorin_C"/>
    <property type="match status" value="1"/>
</dbReference>
<dbReference type="FunCoup" id="A0A061DHX3">
    <property type="interactions" value="38"/>
</dbReference>
<evidence type="ECO:0000259" key="3">
    <source>
        <dbReference type="Pfam" id="PF03763"/>
    </source>
</evidence>
<dbReference type="eggNOG" id="ENOG502RFM7">
    <property type="taxonomic scope" value="Eukaryota"/>
</dbReference>
<feature type="region of interest" description="Disordered" evidence="2">
    <location>
        <begin position="223"/>
        <end position="248"/>
    </location>
</feature>
<dbReference type="Gramene" id="EOX91421">
    <property type="protein sequence ID" value="EOX91421"/>
    <property type="gene ID" value="TCM_000622"/>
</dbReference>
<comment type="similarity">
    <text evidence="1">Belongs to the remorin family.</text>
</comment>
<evidence type="ECO:0000256" key="2">
    <source>
        <dbReference type="SAM" id="MobiDB-lite"/>
    </source>
</evidence>
<evidence type="ECO:0000256" key="1">
    <source>
        <dbReference type="ARBA" id="ARBA00005711"/>
    </source>
</evidence>
<dbReference type="InParanoid" id="A0A061DHX3"/>
<keyword evidence="5" id="KW-1185">Reference proteome</keyword>
<gene>
    <name evidence="4" type="ORF">TCM_000622</name>
</gene>